<evidence type="ECO:0000259" key="8">
    <source>
        <dbReference type="PROSITE" id="PS50850"/>
    </source>
</evidence>
<dbReference type="Gene3D" id="1.20.1250.20">
    <property type="entry name" value="MFS general substrate transporter like domains"/>
    <property type="match status" value="1"/>
</dbReference>
<comment type="caution">
    <text evidence="9">The sequence shown here is derived from an EMBL/GenBank/DDBJ whole genome shotgun (WGS) entry which is preliminary data.</text>
</comment>
<dbReference type="PROSITE" id="PS50850">
    <property type="entry name" value="MFS"/>
    <property type="match status" value="1"/>
</dbReference>
<dbReference type="NCBIfam" id="TIGR00711">
    <property type="entry name" value="efflux_EmrB"/>
    <property type="match status" value="1"/>
</dbReference>
<sequence>MAEPIRTAPDESGRLSHNQIMLILSGLLLGMFLAALDQTIVSAAMRTIADKLNGQTNQAWATTAYLVTSTVSTPLYGKLSDMYGRKKFYLFAISIFLVGSVLSGMSNSMEELAAFRAIQGLGAGGLMALAFAIVGDIVPPRERAKYQGYFMAVFGLSSVAGPVLGGLLAGQDRLLGFDGWRWVFYVNLPIGIVALAVVSRFLNIPHVRKEHKVDYLGAVTLVLGVTSLLLVAEQGRSWGWGSSKALLCFVVGALLIGAFVAIERKVGDEAILPLKMFNSPVFSVASLMNFIIGMGMFGGIICLPLYMQIVKGFSPTKSGLSLLPLMLGLMTVAMSSGIYTSKTGRYKIFPIVGTGVLVLALFGLSRISYTTSYTELAPLMFFVGTGLGCCMQTLVLATQNSVPASQMGVATASATFFRSMGGTFGTAVFLTIFFSGSATKIGANVQAAAATPEFQSALRNPANGVIAKALQAMRGGSTSQLNDTSFLQHGASILRDPFLAGFASAMDRVFLVAAIVVIPAFILSFFLKEVKLRTESGLEAQAAERLAAERAMGEVGAAPSQGASV</sequence>
<evidence type="ECO:0000256" key="6">
    <source>
        <dbReference type="ARBA" id="ARBA00023136"/>
    </source>
</evidence>
<evidence type="ECO:0000256" key="1">
    <source>
        <dbReference type="ARBA" id="ARBA00004651"/>
    </source>
</evidence>
<keyword evidence="3" id="KW-1003">Cell membrane</keyword>
<feature type="transmembrane region" description="Helical" evidence="7">
    <location>
        <begin position="215"/>
        <end position="232"/>
    </location>
</feature>
<proteinExistence type="predicted"/>
<dbReference type="CDD" id="cd17502">
    <property type="entry name" value="MFS_Azr1_MDR_like"/>
    <property type="match status" value="1"/>
</dbReference>
<evidence type="ECO:0000313" key="9">
    <source>
        <dbReference type="EMBL" id="MDT0260926.1"/>
    </source>
</evidence>
<feature type="transmembrane region" description="Helical" evidence="7">
    <location>
        <begin position="88"/>
        <end position="105"/>
    </location>
</feature>
<evidence type="ECO:0000256" key="3">
    <source>
        <dbReference type="ARBA" id="ARBA00022475"/>
    </source>
</evidence>
<evidence type="ECO:0000256" key="4">
    <source>
        <dbReference type="ARBA" id="ARBA00022692"/>
    </source>
</evidence>
<organism evidence="9 10">
    <name type="scientific">Jatrophihabitans lederbergiae</name>
    <dbReference type="NCBI Taxonomy" id="3075547"/>
    <lineage>
        <taxon>Bacteria</taxon>
        <taxon>Bacillati</taxon>
        <taxon>Actinomycetota</taxon>
        <taxon>Actinomycetes</taxon>
        <taxon>Jatrophihabitantales</taxon>
        <taxon>Jatrophihabitantaceae</taxon>
        <taxon>Jatrophihabitans</taxon>
    </lineage>
</organism>
<feature type="transmembrane region" description="Helical" evidence="7">
    <location>
        <begin position="509"/>
        <end position="527"/>
    </location>
</feature>
<keyword evidence="5 7" id="KW-1133">Transmembrane helix</keyword>
<feature type="transmembrane region" description="Helical" evidence="7">
    <location>
        <begin position="244"/>
        <end position="262"/>
    </location>
</feature>
<dbReference type="EMBL" id="JAVREH010000005">
    <property type="protein sequence ID" value="MDT0260926.1"/>
    <property type="molecule type" value="Genomic_DNA"/>
</dbReference>
<dbReference type="Gene3D" id="1.20.1720.10">
    <property type="entry name" value="Multidrug resistance protein D"/>
    <property type="match status" value="1"/>
</dbReference>
<dbReference type="PANTHER" id="PTHR23501:SF197">
    <property type="entry name" value="COMD"/>
    <property type="match status" value="1"/>
</dbReference>
<dbReference type="InterPro" id="IPR011701">
    <property type="entry name" value="MFS"/>
</dbReference>
<dbReference type="InterPro" id="IPR020846">
    <property type="entry name" value="MFS_dom"/>
</dbReference>
<dbReference type="InterPro" id="IPR036259">
    <property type="entry name" value="MFS_trans_sf"/>
</dbReference>
<dbReference type="RefSeq" id="WP_311422082.1">
    <property type="nucleotide sequence ID" value="NZ_JAVREH010000005.1"/>
</dbReference>
<evidence type="ECO:0000256" key="5">
    <source>
        <dbReference type="ARBA" id="ARBA00022989"/>
    </source>
</evidence>
<keyword evidence="6 7" id="KW-0472">Membrane</keyword>
<evidence type="ECO:0000256" key="7">
    <source>
        <dbReference type="SAM" id="Phobius"/>
    </source>
</evidence>
<keyword evidence="2" id="KW-0813">Transport</keyword>
<keyword evidence="4 7" id="KW-0812">Transmembrane</keyword>
<feature type="transmembrane region" description="Helical" evidence="7">
    <location>
        <begin position="319"/>
        <end position="339"/>
    </location>
</feature>
<dbReference type="InterPro" id="IPR004638">
    <property type="entry name" value="EmrB-like"/>
</dbReference>
<keyword evidence="10" id="KW-1185">Reference proteome</keyword>
<name>A0ABU2J7G1_9ACTN</name>
<reference evidence="10" key="1">
    <citation type="submission" date="2023-07" db="EMBL/GenBank/DDBJ databases">
        <title>30 novel species of actinomycetes from the DSMZ collection.</title>
        <authorList>
            <person name="Nouioui I."/>
        </authorList>
    </citation>
    <scope>NUCLEOTIDE SEQUENCE [LARGE SCALE GENOMIC DNA]</scope>
    <source>
        <strain evidence="10">DSM 44399</strain>
    </source>
</reference>
<comment type="subcellular location">
    <subcellularLocation>
        <location evidence="1">Cell membrane</location>
        <topology evidence="1">Multi-pass membrane protein</topology>
    </subcellularLocation>
</comment>
<feature type="transmembrane region" description="Helical" evidence="7">
    <location>
        <begin position="117"/>
        <end position="138"/>
    </location>
</feature>
<feature type="transmembrane region" description="Helical" evidence="7">
    <location>
        <begin position="182"/>
        <end position="203"/>
    </location>
</feature>
<evidence type="ECO:0000256" key="2">
    <source>
        <dbReference type="ARBA" id="ARBA00022448"/>
    </source>
</evidence>
<feature type="transmembrane region" description="Helical" evidence="7">
    <location>
        <begin position="409"/>
        <end position="434"/>
    </location>
</feature>
<gene>
    <name evidence="9" type="ORF">RM423_05910</name>
</gene>
<protein>
    <submittedName>
        <fullName evidence="9">MDR family MFS transporter</fullName>
    </submittedName>
</protein>
<dbReference type="PRINTS" id="PR01036">
    <property type="entry name" value="TCRTETB"/>
</dbReference>
<accession>A0ABU2J7G1</accession>
<feature type="transmembrane region" description="Helical" evidence="7">
    <location>
        <begin position="346"/>
        <end position="364"/>
    </location>
</feature>
<dbReference type="SUPFAM" id="SSF103473">
    <property type="entry name" value="MFS general substrate transporter"/>
    <property type="match status" value="1"/>
</dbReference>
<feature type="transmembrane region" description="Helical" evidence="7">
    <location>
        <begin position="376"/>
        <end position="397"/>
    </location>
</feature>
<dbReference type="Proteomes" id="UP001183176">
    <property type="component" value="Unassembled WGS sequence"/>
</dbReference>
<feature type="transmembrane region" description="Helical" evidence="7">
    <location>
        <begin position="150"/>
        <end position="170"/>
    </location>
</feature>
<feature type="transmembrane region" description="Helical" evidence="7">
    <location>
        <begin position="20"/>
        <end position="36"/>
    </location>
</feature>
<dbReference type="PANTHER" id="PTHR23501">
    <property type="entry name" value="MAJOR FACILITATOR SUPERFAMILY"/>
    <property type="match status" value="1"/>
</dbReference>
<feature type="transmembrane region" description="Helical" evidence="7">
    <location>
        <begin position="282"/>
        <end position="307"/>
    </location>
</feature>
<evidence type="ECO:0000313" key="10">
    <source>
        <dbReference type="Proteomes" id="UP001183176"/>
    </source>
</evidence>
<feature type="domain" description="Major facilitator superfamily (MFS) profile" evidence="8">
    <location>
        <begin position="23"/>
        <end position="531"/>
    </location>
</feature>
<dbReference type="Pfam" id="PF07690">
    <property type="entry name" value="MFS_1"/>
    <property type="match status" value="1"/>
</dbReference>